<reference evidence="1 2" key="1">
    <citation type="submission" date="2020-10" db="EMBL/GenBank/DDBJ databases">
        <title>Sequencing the genomes of 1000 actinobacteria strains.</title>
        <authorList>
            <person name="Klenk H.-P."/>
        </authorList>
    </citation>
    <scope>NUCLEOTIDE SEQUENCE [LARGE SCALE GENOMIC DNA]</scope>
    <source>
        <strain evidence="1 2">DSM 15666</strain>
    </source>
</reference>
<accession>A0ABR9JAL7</accession>
<dbReference type="Proteomes" id="UP000643525">
    <property type="component" value="Unassembled WGS sequence"/>
</dbReference>
<evidence type="ECO:0000313" key="1">
    <source>
        <dbReference type="EMBL" id="MBE1522969.1"/>
    </source>
</evidence>
<sequence length="34" mass="3563">MGTNIALATARNLAGGALLMTLTLTVRAREFNSN</sequence>
<comment type="caution">
    <text evidence="1">The sequence shown here is derived from an EMBL/GenBank/DDBJ whole genome shotgun (WGS) entry which is preliminary data.</text>
</comment>
<name>A0ABR9JAL7_9MICC</name>
<proteinExistence type="predicted"/>
<evidence type="ECO:0000313" key="2">
    <source>
        <dbReference type="Proteomes" id="UP000643525"/>
    </source>
</evidence>
<dbReference type="EMBL" id="JADBED010000001">
    <property type="protein sequence ID" value="MBE1522969.1"/>
    <property type="molecule type" value="Genomic_DNA"/>
</dbReference>
<protein>
    <submittedName>
        <fullName evidence="1">Uncharacterized protein</fullName>
    </submittedName>
</protein>
<organism evidence="1 2">
    <name type="scientific">Nesterenkonia lutea</name>
    <dbReference type="NCBI Taxonomy" id="272919"/>
    <lineage>
        <taxon>Bacteria</taxon>
        <taxon>Bacillati</taxon>
        <taxon>Actinomycetota</taxon>
        <taxon>Actinomycetes</taxon>
        <taxon>Micrococcales</taxon>
        <taxon>Micrococcaceae</taxon>
        <taxon>Nesterenkonia</taxon>
    </lineage>
</organism>
<keyword evidence="2" id="KW-1185">Reference proteome</keyword>
<gene>
    <name evidence="1" type="ORF">H4W27_000087</name>
</gene>